<keyword evidence="6 8" id="KW-0408">Iron</keyword>
<keyword evidence="11" id="KW-1185">Reference proteome</keyword>
<dbReference type="InterPro" id="IPR002401">
    <property type="entry name" value="Cyt_P450_E_grp-I"/>
</dbReference>
<gene>
    <name evidence="10" type="ORF">BGZ70_004898</name>
</gene>
<evidence type="ECO:0000313" key="10">
    <source>
        <dbReference type="EMBL" id="KAF9965407.1"/>
    </source>
</evidence>
<keyword evidence="7 9" id="KW-0503">Monooxygenase</keyword>
<evidence type="ECO:0000256" key="4">
    <source>
        <dbReference type="ARBA" id="ARBA00022723"/>
    </source>
</evidence>
<evidence type="ECO:0000256" key="2">
    <source>
        <dbReference type="ARBA" id="ARBA00010617"/>
    </source>
</evidence>
<keyword evidence="3 8" id="KW-0349">Heme</keyword>
<dbReference type="Proteomes" id="UP000738359">
    <property type="component" value="Unassembled WGS sequence"/>
</dbReference>
<dbReference type="GO" id="GO:0005506">
    <property type="term" value="F:iron ion binding"/>
    <property type="evidence" value="ECO:0007669"/>
    <property type="project" value="InterPro"/>
</dbReference>
<proteinExistence type="inferred from homology"/>
<name>A0A9P6J9Y2_MORAP</name>
<dbReference type="EMBL" id="JAAAHY010000257">
    <property type="protein sequence ID" value="KAF9965407.1"/>
    <property type="molecule type" value="Genomic_DNA"/>
</dbReference>
<dbReference type="GO" id="GO:0004497">
    <property type="term" value="F:monooxygenase activity"/>
    <property type="evidence" value="ECO:0007669"/>
    <property type="project" value="UniProtKB-KW"/>
</dbReference>
<organism evidence="10 11">
    <name type="scientific">Mortierella alpina</name>
    <name type="common">Oleaginous fungus</name>
    <name type="synonym">Mortierella renispora</name>
    <dbReference type="NCBI Taxonomy" id="64518"/>
    <lineage>
        <taxon>Eukaryota</taxon>
        <taxon>Fungi</taxon>
        <taxon>Fungi incertae sedis</taxon>
        <taxon>Mucoromycota</taxon>
        <taxon>Mortierellomycotina</taxon>
        <taxon>Mortierellomycetes</taxon>
        <taxon>Mortierellales</taxon>
        <taxon>Mortierellaceae</taxon>
        <taxon>Mortierella</taxon>
    </lineage>
</organism>
<dbReference type="InterPro" id="IPR001128">
    <property type="entry name" value="Cyt_P450"/>
</dbReference>
<dbReference type="InterPro" id="IPR017972">
    <property type="entry name" value="Cyt_P450_CS"/>
</dbReference>
<evidence type="ECO:0000256" key="9">
    <source>
        <dbReference type="RuleBase" id="RU000461"/>
    </source>
</evidence>
<evidence type="ECO:0000256" key="1">
    <source>
        <dbReference type="ARBA" id="ARBA00001971"/>
    </source>
</evidence>
<dbReference type="SUPFAM" id="SSF48264">
    <property type="entry name" value="Cytochrome P450"/>
    <property type="match status" value="1"/>
</dbReference>
<keyword evidence="4 8" id="KW-0479">Metal-binding</keyword>
<dbReference type="PRINTS" id="PR00463">
    <property type="entry name" value="EP450I"/>
</dbReference>
<sequence length="510" mass="58530">MHSNVVLGTAVAVVAAAYAFKPKKSKTDLEAKSVPVPELPSYLPLQLDTTFSYIVSTLAGKDEMEYLRNMTSKYGNTVNFRGFNEDFIVLLDPSSIQHILAKNQPNYEKGSDFQDIFHEFLGSGIFNADGETWKTQRQLARPHFQTTEFRDSELINRHVDQLLRIIDRDLTANPDSPLEVQNLFCRFTLDEATDFLFGDSINSLEHENSEFSQAFNYAQSITAWRFRVPIWKYVLPTKKLLKSIETLDKFVYKIIDKAVARQEERERRQSSDEAGTKDEGHATLLDHFLSHQKENNFVDREYLRSMLLNFLLAGRDTTASLLTWTMWYLSQHPDVVVRLKQEIMQVVGPIAIPGYDDIKKLKYQKQVVNEVLRLRPPVPFNPKQSVEEDVLPNGYYIPPKTKVAYSAYVTHRLPELWGKDADTFDPDRWGPERVGSIKPFMFVPFHAGPRICLGQNLAYTTAQVTLTRLLQNYEIQPTPGFQPEPLGDIVMFSRNGVQVRIRKKNLADAI</sequence>
<evidence type="ECO:0000256" key="7">
    <source>
        <dbReference type="ARBA" id="ARBA00023033"/>
    </source>
</evidence>
<dbReference type="PRINTS" id="PR00385">
    <property type="entry name" value="P450"/>
</dbReference>
<comment type="cofactor">
    <cofactor evidence="1 8">
        <name>heme</name>
        <dbReference type="ChEBI" id="CHEBI:30413"/>
    </cofactor>
</comment>
<reference evidence="10" key="1">
    <citation type="journal article" date="2020" name="Fungal Divers.">
        <title>Resolving the Mortierellaceae phylogeny through synthesis of multi-gene phylogenetics and phylogenomics.</title>
        <authorList>
            <person name="Vandepol N."/>
            <person name="Liber J."/>
            <person name="Desiro A."/>
            <person name="Na H."/>
            <person name="Kennedy M."/>
            <person name="Barry K."/>
            <person name="Grigoriev I.V."/>
            <person name="Miller A.N."/>
            <person name="O'Donnell K."/>
            <person name="Stajich J.E."/>
            <person name="Bonito G."/>
        </authorList>
    </citation>
    <scope>NUCLEOTIDE SEQUENCE</scope>
    <source>
        <strain evidence="10">CK1249</strain>
    </source>
</reference>
<evidence type="ECO:0008006" key="12">
    <source>
        <dbReference type="Google" id="ProtNLM"/>
    </source>
</evidence>
<evidence type="ECO:0000256" key="3">
    <source>
        <dbReference type="ARBA" id="ARBA00022617"/>
    </source>
</evidence>
<dbReference type="PANTHER" id="PTHR24287">
    <property type="entry name" value="P450, PUTATIVE (EUROFUNG)-RELATED"/>
    <property type="match status" value="1"/>
</dbReference>
<comment type="caution">
    <text evidence="10">The sequence shown here is derived from an EMBL/GenBank/DDBJ whole genome shotgun (WGS) entry which is preliminary data.</text>
</comment>
<protein>
    <recommendedName>
        <fullName evidence="12">Cytochrome P450</fullName>
    </recommendedName>
</protein>
<evidence type="ECO:0000313" key="11">
    <source>
        <dbReference type="Proteomes" id="UP000738359"/>
    </source>
</evidence>
<evidence type="ECO:0000256" key="5">
    <source>
        <dbReference type="ARBA" id="ARBA00023002"/>
    </source>
</evidence>
<dbReference type="Pfam" id="PF00067">
    <property type="entry name" value="p450"/>
    <property type="match status" value="1"/>
</dbReference>
<dbReference type="GO" id="GO:0016705">
    <property type="term" value="F:oxidoreductase activity, acting on paired donors, with incorporation or reduction of molecular oxygen"/>
    <property type="evidence" value="ECO:0007669"/>
    <property type="project" value="InterPro"/>
</dbReference>
<dbReference type="PROSITE" id="PS00086">
    <property type="entry name" value="CYTOCHROME_P450"/>
    <property type="match status" value="1"/>
</dbReference>
<comment type="similarity">
    <text evidence="2 9">Belongs to the cytochrome P450 family.</text>
</comment>
<dbReference type="PANTHER" id="PTHR24287:SF1">
    <property type="entry name" value="P450, PUTATIVE (EUROFUNG)-RELATED"/>
    <property type="match status" value="1"/>
</dbReference>
<dbReference type="Gene3D" id="1.10.630.10">
    <property type="entry name" value="Cytochrome P450"/>
    <property type="match status" value="1"/>
</dbReference>
<keyword evidence="5 9" id="KW-0560">Oxidoreductase</keyword>
<dbReference type="InterPro" id="IPR047146">
    <property type="entry name" value="Cyt_P450_E_CYP52_fungi"/>
</dbReference>
<feature type="binding site" description="axial binding residue" evidence="8">
    <location>
        <position position="452"/>
    </location>
    <ligand>
        <name>heme</name>
        <dbReference type="ChEBI" id="CHEBI:30413"/>
    </ligand>
    <ligandPart>
        <name>Fe</name>
        <dbReference type="ChEBI" id="CHEBI:18248"/>
    </ligandPart>
</feature>
<accession>A0A9P6J9Y2</accession>
<dbReference type="AlphaFoldDB" id="A0A9P6J9Y2"/>
<evidence type="ECO:0000256" key="6">
    <source>
        <dbReference type="ARBA" id="ARBA00023004"/>
    </source>
</evidence>
<dbReference type="OrthoDB" id="1470350at2759"/>
<dbReference type="GO" id="GO:0020037">
    <property type="term" value="F:heme binding"/>
    <property type="evidence" value="ECO:0007669"/>
    <property type="project" value="InterPro"/>
</dbReference>
<evidence type="ECO:0000256" key="8">
    <source>
        <dbReference type="PIRSR" id="PIRSR602401-1"/>
    </source>
</evidence>
<dbReference type="InterPro" id="IPR036396">
    <property type="entry name" value="Cyt_P450_sf"/>
</dbReference>